<proteinExistence type="predicted"/>
<dbReference type="AlphaFoldDB" id="A0A0F9F2A8"/>
<protein>
    <submittedName>
        <fullName evidence="1">Uncharacterized protein</fullName>
    </submittedName>
</protein>
<sequence>MNDRLLTPEEMVSAIAISPVSKRKPSLRDSIDEAARIIAKAQDTKTDRMKDDEWQAYVDKYYILRGASKA</sequence>
<reference evidence="1" key="1">
    <citation type="journal article" date="2015" name="Nature">
        <title>Complex archaea that bridge the gap between prokaryotes and eukaryotes.</title>
        <authorList>
            <person name="Spang A."/>
            <person name="Saw J.H."/>
            <person name="Jorgensen S.L."/>
            <person name="Zaremba-Niedzwiedzka K."/>
            <person name="Martijn J."/>
            <person name="Lind A.E."/>
            <person name="van Eijk R."/>
            <person name="Schleper C."/>
            <person name="Guy L."/>
            <person name="Ettema T.J."/>
        </authorList>
    </citation>
    <scope>NUCLEOTIDE SEQUENCE</scope>
</reference>
<dbReference type="EMBL" id="LAZR01025209">
    <property type="protein sequence ID" value="KKL72641.1"/>
    <property type="molecule type" value="Genomic_DNA"/>
</dbReference>
<accession>A0A0F9F2A8</accession>
<gene>
    <name evidence="1" type="ORF">LCGC14_2082860</name>
</gene>
<organism evidence="1">
    <name type="scientific">marine sediment metagenome</name>
    <dbReference type="NCBI Taxonomy" id="412755"/>
    <lineage>
        <taxon>unclassified sequences</taxon>
        <taxon>metagenomes</taxon>
        <taxon>ecological metagenomes</taxon>
    </lineage>
</organism>
<name>A0A0F9F2A8_9ZZZZ</name>
<evidence type="ECO:0000313" key="1">
    <source>
        <dbReference type="EMBL" id="KKL72641.1"/>
    </source>
</evidence>
<comment type="caution">
    <text evidence="1">The sequence shown here is derived from an EMBL/GenBank/DDBJ whole genome shotgun (WGS) entry which is preliminary data.</text>
</comment>